<accession>A0A3E1K5T6</accession>
<dbReference type="PANTHER" id="PTHR34220:SF9">
    <property type="entry name" value="SIGNAL TRANSDUCTION HISTIDINE KINASE INTERNAL REGION DOMAIN-CONTAINING PROTEIN"/>
    <property type="match status" value="1"/>
</dbReference>
<dbReference type="RefSeq" id="WP_116651598.1">
    <property type="nucleotide sequence ID" value="NZ_QUZK01000047.1"/>
</dbReference>
<sequence length="387" mass="41970">MNRPLPAAVAVGGPRRWLSYRTYPVFSWPWVRRRALLFGLLIVAWGGLSGVMHYAGGGSAGDAALVFAAFVFGAGVMVNAGPVLAALVRHRRMPARRERALVVVALGLGLALAFLADMQSSALLAELSGTSFERELGAGALAINLLVLLVIYAFVGGGLALRAYLGEERRLADYQAEREVRRLQSEKLAADQQLAMLQAQIEPHFLFNTLATVRSSLRGDPNHAEATLDALCDYLRTTIPRLRRDETGSLSTVEEQLEICRRYLAVMKQRMGERLDYEVHAESGAGALGFPPFILLSLVENAIRHGLEPKPGGGRIDIAARRENEHLRISVEDSGVGFSPDSGSGVGLDNIRRQLKLRYGEGARLRLESSPAGGVRATMIIPLEPAS</sequence>
<dbReference type="Pfam" id="PF06580">
    <property type="entry name" value="His_kinase"/>
    <property type="match status" value="1"/>
</dbReference>
<dbReference type="PRINTS" id="PR00344">
    <property type="entry name" value="BCTRLSENSOR"/>
</dbReference>
<feature type="transmembrane region" description="Helical" evidence="3">
    <location>
        <begin position="100"/>
        <end position="116"/>
    </location>
</feature>
<dbReference type="InterPro" id="IPR036890">
    <property type="entry name" value="HATPase_C_sf"/>
</dbReference>
<dbReference type="PANTHER" id="PTHR34220">
    <property type="entry name" value="SENSOR HISTIDINE KINASE YPDA"/>
    <property type="match status" value="1"/>
</dbReference>
<dbReference type="AlphaFoldDB" id="A0A3E1K5T6"/>
<feature type="transmembrane region" description="Helical" evidence="3">
    <location>
        <begin position="67"/>
        <end position="88"/>
    </location>
</feature>
<evidence type="ECO:0000256" key="3">
    <source>
        <dbReference type="SAM" id="Phobius"/>
    </source>
</evidence>
<name>A0A3E1K5T6_9GAMM</name>
<gene>
    <name evidence="5" type="ORF">DZC52_13075</name>
</gene>
<dbReference type="EC" id="2.7.13.3" evidence="2"/>
<evidence type="ECO:0000256" key="1">
    <source>
        <dbReference type="ARBA" id="ARBA00000085"/>
    </source>
</evidence>
<dbReference type="InterPro" id="IPR050640">
    <property type="entry name" value="Bact_2-comp_sensor_kinase"/>
</dbReference>
<dbReference type="Proteomes" id="UP000260351">
    <property type="component" value="Unassembled WGS sequence"/>
</dbReference>
<dbReference type="EMBL" id="QUZK01000047">
    <property type="protein sequence ID" value="RFF29375.1"/>
    <property type="molecule type" value="Genomic_DNA"/>
</dbReference>
<dbReference type="GO" id="GO:0016020">
    <property type="term" value="C:membrane"/>
    <property type="evidence" value="ECO:0007669"/>
    <property type="project" value="InterPro"/>
</dbReference>
<keyword evidence="5" id="KW-0418">Kinase</keyword>
<dbReference type="Pfam" id="PF02518">
    <property type="entry name" value="HATPase_c"/>
    <property type="match status" value="1"/>
</dbReference>
<dbReference type="SUPFAM" id="SSF55874">
    <property type="entry name" value="ATPase domain of HSP90 chaperone/DNA topoisomerase II/histidine kinase"/>
    <property type="match status" value="1"/>
</dbReference>
<evidence type="ECO:0000259" key="4">
    <source>
        <dbReference type="PROSITE" id="PS50109"/>
    </source>
</evidence>
<keyword evidence="3" id="KW-0472">Membrane</keyword>
<keyword evidence="6" id="KW-1185">Reference proteome</keyword>
<dbReference type="InterPro" id="IPR004358">
    <property type="entry name" value="Sig_transdc_His_kin-like_C"/>
</dbReference>
<reference evidence="5 6" key="1">
    <citation type="submission" date="2018-08" db="EMBL/GenBank/DDBJ databases">
        <title>Wenzhouxiangella salilacus sp. nov., a novel bacterium isolated from a saline lake in Xinjiang Province, China.</title>
        <authorList>
            <person name="Han S."/>
        </authorList>
    </citation>
    <scope>NUCLEOTIDE SEQUENCE [LARGE SCALE GENOMIC DNA]</scope>
    <source>
        <strain evidence="5 6">XDB06</strain>
    </source>
</reference>
<keyword evidence="5" id="KW-0808">Transferase</keyword>
<evidence type="ECO:0000256" key="2">
    <source>
        <dbReference type="ARBA" id="ARBA00012438"/>
    </source>
</evidence>
<keyword evidence="3" id="KW-0812">Transmembrane</keyword>
<feature type="transmembrane region" description="Helical" evidence="3">
    <location>
        <begin position="136"/>
        <end position="161"/>
    </location>
</feature>
<feature type="domain" description="Histidine kinase" evidence="4">
    <location>
        <begin position="294"/>
        <end position="385"/>
    </location>
</feature>
<proteinExistence type="predicted"/>
<evidence type="ECO:0000313" key="6">
    <source>
        <dbReference type="Proteomes" id="UP000260351"/>
    </source>
</evidence>
<dbReference type="SMART" id="SM00387">
    <property type="entry name" value="HATPase_c"/>
    <property type="match status" value="1"/>
</dbReference>
<dbReference type="OrthoDB" id="2514702at2"/>
<comment type="catalytic activity">
    <reaction evidence="1">
        <text>ATP + protein L-histidine = ADP + protein N-phospho-L-histidine.</text>
        <dbReference type="EC" id="2.7.13.3"/>
    </reaction>
</comment>
<protein>
    <recommendedName>
        <fullName evidence="2">histidine kinase</fullName>
        <ecNumber evidence="2">2.7.13.3</ecNumber>
    </recommendedName>
</protein>
<feature type="transmembrane region" description="Helical" evidence="3">
    <location>
        <begin position="35"/>
        <end position="55"/>
    </location>
</feature>
<dbReference type="InterPro" id="IPR010559">
    <property type="entry name" value="Sig_transdc_His_kin_internal"/>
</dbReference>
<keyword evidence="3" id="KW-1133">Transmembrane helix</keyword>
<evidence type="ECO:0000313" key="5">
    <source>
        <dbReference type="EMBL" id="RFF29375.1"/>
    </source>
</evidence>
<dbReference type="GO" id="GO:0000155">
    <property type="term" value="F:phosphorelay sensor kinase activity"/>
    <property type="evidence" value="ECO:0007669"/>
    <property type="project" value="InterPro"/>
</dbReference>
<comment type="caution">
    <text evidence="5">The sequence shown here is derived from an EMBL/GenBank/DDBJ whole genome shotgun (WGS) entry which is preliminary data.</text>
</comment>
<dbReference type="InterPro" id="IPR005467">
    <property type="entry name" value="His_kinase_dom"/>
</dbReference>
<dbReference type="InterPro" id="IPR003594">
    <property type="entry name" value="HATPase_dom"/>
</dbReference>
<organism evidence="5 6">
    <name type="scientific">Wenzhouxiangella sediminis</name>
    <dbReference type="NCBI Taxonomy" id="1792836"/>
    <lineage>
        <taxon>Bacteria</taxon>
        <taxon>Pseudomonadati</taxon>
        <taxon>Pseudomonadota</taxon>
        <taxon>Gammaproteobacteria</taxon>
        <taxon>Chromatiales</taxon>
        <taxon>Wenzhouxiangellaceae</taxon>
        <taxon>Wenzhouxiangella</taxon>
    </lineage>
</organism>
<dbReference type="Gene3D" id="3.30.565.10">
    <property type="entry name" value="Histidine kinase-like ATPase, C-terminal domain"/>
    <property type="match status" value="1"/>
</dbReference>
<dbReference type="PROSITE" id="PS50109">
    <property type="entry name" value="HIS_KIN"/>
    <property type="match status" value="1"/>
</dbReference>